<keyword evidence="2" id="KW-1133">Transmembrane helix</keyword>
<feature type="transmembrane region" description="Helical" evidence="2">
    <location>
        <begin position="154"/>
        <end position="173"/>
    </location>
</feature>
<dbReference type="InterPro" id="IPR032776">
    <property type="entry name" value="CECR6/TMEM121"/>
</dbReference>
<feature type="transmembrane region" description="Helical" evidence="2">
    <location>
        <begin position="256"/>
        <end position="275"/>
    </location>
</feature>
<feature type="transmembrane region" description="Helical" evidence="2">
    <location>
        <begin position="18"/>
        <end position="36"/>
    </location>
</feature>
<feature type="transmembrane region" description="Helical" evidence="2">
    <location>
        <begin position="42"/>
        <end position="62"/>
    </location>
</feature>
<reference evidence="3" key="2">
    <citation type="submission" date="2020-11" db="EMBL/GenBank/DDBJ databases">
        <authorList>
            <person name="McCartney M.A."/>
            <person name="Auch B."/>
            <person name="Kono T."/>
            <person name="Mallez S."/>
            <person name="Becker A."/>
            <person name="Gohl D.M."/>
            <person name="Silverstein K.A.T."/>
            <person name="Koren S."/>
            <person name="Bechman K.B."/>
            <person name="Herman A."/>
            <person name="Abrahante J.E."/>
            <person name="Garbe J."/>
        </authorList>
    </citation>
    <scope>NUCLEOTIDE SEQUENCE</scope>
    <source>
        <strain evidence="3">Duluth1</strain>
        <tissue evidence="3">Whole animal</tissue>
    </source>
</reference>
<reference evidence="3" key="1">
    <citation type="journal article" date="2019" name="bioRxiv">
        <title>The Genome of the Zebra Mussel, Dreissena polymorpha: A Resource for Invasive Species Research.</title>
        <authorList>
            <person name="McCartney M.A."/>
            <person name="Auch B."/>
            <person name="Kono T."/>
            <person name="Mallez S."/>
            <person name="Zhang Y."/>
            <person name="Obille A."/>
            <person name="Becker A."/>
            <person name="Abrahante J.E."/>
            <person name="Garbe J."/>
            <person name="Badalamenti J.P."/>
            <person name="Herman A."/>
            <person name="Mangelson H."/>
            <person name="Liachko I."/>
            <person name="Sullivan S."/>
            <person name="Sone E.D."/>
            <person name="Koren S."/>
            <person name="Silverstein K.A.T."/>
            <person name="Beckman K.B."/>
            <person name="Gohl D.M."/>
        </authorList>
    </citation>
    <scope>NUCLEOTIDE SEQUENCE</scope>
    <source>
        <strain evidence="3">Duluth1</strain>
        <tissue evidence="3">Whole animal</tissue>
    </source>
</reference>
<dbReference type="EMBL" id="JAIWYP010000005">
    <property type="protein sequence ID" value="KAH3825663.1"/>
    <property type="molecule type" value="Genomic_DNA"/>
</dbReference>
<evidence type="ECO:0000313" key="4">
    <source>
        <dbReference type="Proteomes" id="UP000828390"/>
    </source>
</evidence>
<evidence type="ECO:0000313" key="3">
    <source>
        <dbReference type="EMBL" id="KAH3825663.1"/>
    </source>
</evidence>
<dbReference type="OrthoDB" id="5964337at2759"/>
<dbReference type="AlphaFoldDB" id="A0A9D4JZ90"/>
<accession>A0A9D4JZ90</accession>
<comment type="caution">
    <text evidence="3">The sequence shown here is derived from an EMBL/GenBank/DDBJ whole genome shotgun (WGS) entry which is preliminary data.</text>
</comment>
<dbReference type="Pfam" id="PF14997">
    <property type="entry name" value="CECR6_TMEM121"/>
    <property type="match status" value="1"/>
</dbReference>
<gene>
    <name evidence="3" type="ORF">DPMN_127544</name>
</gene>
<protein>
    <submittedName>
        <fullName evidence="3">Uncharacterized protein</fullName>
    </submittedName>
</protein>
<keyword evidence="2" id="KW-0472">Membrane</keyword>
<feature type="transmembrane region" description="Helical" evidence="2">
    <location>
        <begin position="193"/>
        <end position="212"/>
    </location>
</feature>
<keyword evidence="2" id="KW-0812">Transmembrane</keyword>
<keyword evidence="4" id="KW-1185">Reference proteome</keyword>
<name>A0A9D4JZ90_DREPO</name>
<evidence type="ECO:0000256" key="1">
    <source>
        <dbReference type="ARBA" id="ARBA00007711"/>
    </source>
</evidence>
<sequence>MSERHPVARCLHHWPTRALCLAFVAIQAASINWYLMENLKPSWAAIFAADAVILGLFTASFIQSSANIHREKHLPLVTFELSAHLPLCYIAWFAYAIVLDVKIVVIFTTFSTNLDEAVFFGPNTLKTSLAIAGIVFLTFLPTQHDVRCARRRTLITMLTTTVLFDILDGVDILENLFEKDVRESFPAGLARTMIVICCLNFMLPTLPLFTLAKTRFGLKKLPEKLELLHKIGVAYIVNLPLLITRMITWHGLSAGISIFILKNVIAIALVTFELVEEFCCRKSREANDNIAESNHTNIPMERHSAETDI</sequence>
<dbReference type="InterPro" id="IPR026624">
    <property type="entry name" value="CECR6"/>
</dbReference>
<comment type="similarity">
    <text evidence="1">Belongs to the TMEM121 family.</text>
</comment>
<dbReference type="Proteomes" id="UP000828390">
    <property type="component" value="Unassembled WGS sequence"/>
</dbReference>
<evidence type="ECO:0000256" key="2">
    <source>
        <dbReference type="SAM" id="Phobius"/>
    </source>
</evidence>
<proteinExistence type="inferred from homology"/>
<feature type="transmembrane region" description="Helical" evidence="2">
    <location>
        <begin position="233"/>
        <end position="250"/>
    </location>
</feature>
<feature type="transmembrane region" description="Helical" evidence="2">
    <location>
        <begin position="83"/>
        <end position="105"/>
    </location>
</feature>
<organism evidence="3 4">
    <name type="scientific">Dreissena polymorpha</name>
    <name type="common">Zebra mussel</name>
    <name type="synonym">Mytilus polymorpha</name>
    <dbReference type="NCBI Taxonomy" id="45954"/>
    <lineage>
        <taxon>Eukaryota</taxon>
        <taxon>Metazoa</taxon>
        <taxon>Spiralia</taxon>
        <taxon>Lophotrochozoa</taxon>
        <taxon>Mollusca</taxon>
        <taxon>Bivalvia</taxon>
        <taxon>Autobranchia</taxon>
        <taxon>Heteroconchia</taxon>
        <taxon>Euheterodonta</taxon>
        <taxon>Imparidentia</taxon>
        <taxon>Neoheterodontei</taxon>
        <taxon>Myida</taxon>
        <taxon>Dreissenoidea</taxon>
        <taxon>Dreissenidae</taxon>
        <taxon>Dreissena</taxon>
    </lineage>
</organism>
<dbReference type="PANTHER" id="PTHR47399">
    <property type="entry name" value="TRANSMEMBRANE PROTEIN 121B"/>
    <property type="match status" value="1"/>
</dbReference>
<feature type="transmembrane region" description="Helical" evidence="2">
    <location>
        <begin position="125"/>
        <end position="142"/>
    </location>
</feature>
<dbReference type="PANTHER" id="PTHR47399:SF1">
    <property type="entry name" value="TRANSMEMBRANE PROTEIN 121B"/>
    <property type="match status" value="1"/>
</dbReference>